<sequence length="250" mass="28033">MIIVLLLLFVVLTFVTWIYIKPLPLRIVAGSLAVLGLVLSIAGITLNFTDHYGMKQVTKTTEQQIYSAGDKNSPANMLLAQEIGDDSGNYVLVYRENENDAEPKPHHKPDQKHIIEAVKKTADYKESAQATEATSQTKTTRWVFKNDMYKLLFGISDQQNELVKETTTVTVPEKTWVVMSPKQAEELGKQQQKMPAQAREMQAKQTETAVKEQMMAYMQKHPDASAAEQKAQSEAMASEMAVKAIKTQLK</sequence>
<evidence type="ECO:0008006" key="4">
    <source>
        <dbReference type="Google" id="ProtNLM"/>
    </source>
</evidence>
<dbReference type="STRING" id="1620.IV67_GL000215"/>
<keyword evidence="1" id="KW-0472">Membrane</keyword>
<evidence type="ECO:0000313" key="2">
    <source>
        <dbReference type="EMBL" id="KRN76710.1"/>
    </source>
</evidence>
<proteinExistence type="predicted"/>
<protein>
    <recommendedName>
        <fullName evidence="4">DUF4811 domain-containing protein</fullName>
    </recommendedName>
</protein>
<feature type="transmembrane region" description="Helical" evidence="1">
    <location>
        <begin position="28"/>
        <end position="49"/>
    </location>
</feature>
<reference evidence="2 3" key="1">
    <citation type="journal article" date="2015" name="Genome Announc.">
        <title>Expanding the biotechnology potential of lactobacilli through comparative genomics of 213 strains and associated genera.</title>
        <authorList>
            <person name="Sun Z."/>
            <person name="Harris H.M."/>
            <person name="McCann A."/>
            <person name="Guo C."/>
            <person name="Argimon S."/>
            <person name="Zhang W."/>
            <person name="Yang X."/>
            <person name="Jeffery I.B."/>
            <person name="Cooney J.C."/>
            <person name="Kagawa T.F."/>
            <person name="Liu W."/>
            <person name="Song Y."/>
            <person name="Salvetti E."/>
            <person name="Wrobel A."/>
            <person name="Rasinkangas P."/>
            <person name="Parkhill J."/>
            <person name="Rea M.C."/>
            <person name="O'Sullivan O."/>
            <person name="Ritari J."/>
            <person name="Douillard F.P."/>
            <person name="Paul Ross R."/>
            <person name="Yang R."/>
            <person name="Briner A.E."/>
            <person name="Felis G.E."/>
            <person name="de Vos W.M."/>
            <person name="Barrangou R."/>
            <person name="Klaenhammer T.R."/>
            <person name="Caufield P.W."/>
            <person name="Cui Y."/>
            <person name="Zhang H."/>
            <person name="O'Toole P.W."/>
        </authorList>
    </citation>
    <scope>NUCLEOTIDE SEQUENCE [LARGE SCALE GENOMIC DNA]</scope>
    <source>
        <strain evidence="2 3">DSM 20014</strain>
    </source>
</reference>
<evidence type="ECO:0000313" key="3">
    <source>
        <dbReference type="Proteomes" id="UP000051673"/>
    </source>
</evidence>
<dbReference type="OrthoDB" id="2300097at2"/>
<organism evidence="2 3">
    <name type="scientific">Weissella minor</name>
    <dbReference type="NCBI Taxonomy" id="1620"/>
    <lineage>
        <taxon>Bacteria</taxon>
        <taxon>Bacillati</taxon>
        <taxon>Bacillota</taxon>
        <taxon>Bacilli</taxon>
        <taxon>Lactobacillales</taxon>
        <taxon>Lactobacillaceae</taxon>
        <taxon>Weissella</taxon>
    </lineage>
</organism>
<dbReference type="AlphaFoldDB" id="A0A0R2JLG3"/>
<gene>
    <name evidence="2" type="ORF">IV67_GL000215</name>
</gene>
<dbReference type="PATRIC" id="fig|1620.3.peg.220"/>
<evidence type="ECO:0000256" key="1">
    <source>
        <dbReference type="SAM" id="Phobius"/>
    </source>
</evidence>
<keyword evidence="3" id="KW-1185">Reference proteome</keyword>
<name>A0A0R2JLG3_9LACO</name>
<dbReference type="EMBL" id="JQCD01000024">
    <property type="protein sequence ID" value="KRN76710.1"/>
    <property type="molecule type" value="Genomic_DNA"/>
</dbReference>
<dbReference type="InterPro" id="IPR032083">
    <property type="entry name" value="DUF4811"/>
</dbReference>
<keyword evidence="1" id="KW-1133">Transmembrane helix</keyword>
<dbReference type="Proteomes" id="UP000051673">
    <property type="component" value="Unassembled WGS sequence"/>
</dbReference>
<dbReference type="RefSeq" id="WP_057787331.1">
    <property type="nucleotide sequence ID" value="NZ_JQCD01000024.1"/>
</dbReference>
<accession>A0A0R2JLG3</accession>
<dbReference type="Pfam" id="PF16069">
    <property type="entry name" value="DUF4811"/>
    <property type="match status" value="1"/>
</dbReference>
<comment type="caution">
    <text evidence="2">The sequence shown here is derived from an EMBL/GenBank/DDBJ whole genome shotgun (WGS) entry which is preliminary data.</text>
</comment>
<keyword evidence="1" id="KW-0812">Transmembrane</keyword>